<keyword evidence="2 5" id="KW-0732">Signal</keyword>
<comment type="similarity">
    <text evidence="1 4">Belongs to the glycosyl hydrolase 30 family.</text>
</comment>
<dbReference type="Pfam" id="PF17189">
    <property type="entry name" value="Glyco_hydro_30C"/>
    <property type="match status" value="1"/>
</dbReference>
<dbReference type="STRING" id="83449.BON30_04670"/>
<feature type="domain" description="Glycosyl hydrolase family 30 TIM-barrel" evidence="6">
    <location>
        <begin position="90"/>
        <end position="413"/>
    </location>
</feature>
<dbReference type="PANTHER" id="PTHR11069">
    <property type="entry name" value="GLUCOSYLCERAMIDASE"/>
    <property type="match status" value="1"/>
</dbReference>
<dbReference type="InterPro" id="IPR033452">
    <property type="entry name" value="GH30_C"/>
</dbReference>
<reference evidence="8 9" key="2">
    <citation type="submission" date="2016-12" db="EMBL/GenBank/DDBJ databases">
        <title>Draft Genome Sequence of Cystobacter ferrugineus Strain Cbfe23.</title>
        <authorList>
            <person name="Akbar S."/>
            <person name="Dowd S.E."/>
            <person name="Stevens D.C."/>
        </authorList>
    </citation>
    <scope>NUCLEOTIDE SEQUENCE [LARGE SCALE GENOMIC DNA]</scope>
    <source>
        <strain evidence="8 9">Cbfe23</strain>
    </source>
</reference>
<proteinExistence type="inferred from homology"/>
<evidence type="ECO:0000313" key="9">
    <source>
        <dbReference type="Proteomes" id="UP000182229"/>
    </source>
</evidence>
<sequence length="632" mass="68444">MALPTSWKRLTTSALALGALAMGTAASAAPSAQVIWSSEKNPGDGAWFNGPLSIPYALSPQANIALTSPTTTSATTLAVDPSVQFQTMLGIGTSLEESTVFNLSRMSQAKRTEVLKKLLDPATGAGMNLLRITFGTSDFTGRQFYTYDDRPAGQTDPSLTYFSIQKDIDYNIISTIKQALAVNPNLKIFASPWSPPAWMKDNGSLIGGKLLSQYIPTLATYYRKAIQAYQAQGIPIYALTVQNEPLYQAPDYPSASVDSTQARQLIVALKNELNANGLSTRIWAYDHNFDSALAYVTPTLNDAAGNAATDGVAFHDYAGDPSSMTQVRNAWPGKNIMMTERSVWGTSGADRMAQYFRNWAAGYNGWVTMLDSNIQPEKWTGTPGPTMLIQSASSYDNYWALPEVYLIGQYSKYVKAGARRISSTYGSASTVTNVSFLNPDNTIVSVVINQTASSQRFKLASEGWELLATLPAKTVGTYVWKREGAPTATNLLANPGFEADGTLSGWNAEWHSAELAHKVDTDYPYTGNYKLTHYSAAAYQQISGQTKSVANGTYRASVWVRSSGGQRALRLYAKGYGGAELTAEIGSGAVTGYTQYIINNIPVTNGTIEVGVYSDANAQNWAAFDQFELVKQ</sequence>
<dbReference type="GO" id="GO:0006680">
    <property type="term" value="P:glucosylceramide catabolic process"/>
    <property type="evidence" value="ECO:0007669"/>
    <property type="project" value="TreeGrafter"/>
</dbReference>
<reference evidence="9" key="1">
    <citation type="submission" date="2016-11" db="EMBL/GenBank/DDBJ databases">
        <authorList>
            <person name="Shukria A."/>
            <person name="Stevens D.C."/>
        </authorList>
    </citation>
    <scope>NUCLEOTIDE SEQUENCE [LARGE SCALE GENOMIC DNA]</scope>
    <source>
        <strain evidence="9">Cbfe23</strain>
    </source>
</reference>
<feature type="chain" id="PRO_5012137541" evidence="5">
    <location>
        <begin position="29"/>
        <end position="632"/>
    </location>
</feature>
<accession>A0A1L9BJP2</accession>
<organism evidence="8 9">
    <name type="scientific">Cystobacter ferrugineus</name>
    <dbReference type="NCBI Taxonomy" id="83449"/>
    <lineage>
        <taxon>Bacteria</taxon>
        <taxon>Pseudomonadati</taxon>
        <taxon>Myxococcota</taxon>
        <taxon>Myxococcia</taxon>
        <taxon>Myxococcales</taxon>
        <taxon>Cystobacterineae</taxon>
        <taxon>Archangiaceae</taxon>
        <taxon>Cystobacter</taxon>
    </lineage>
</organism>
<dbReference type="InterPro" id="IPR001139">
    <property type="entry name" value="Glyco_hydro_30"/>
</dbReference>
<evidence type="ECO:0000256" key="3">
    <source>
        <dbReference type="ARBA" id="ARBA00022801"/>
    </source>
</evidence>
<name>A0A1L9BJP2_9BACT</name>
<dbReference type="AlphaFoldDB" id="A0A1L9BJP2"/>
<feature type="domain" description="Glycosyl hydrolase family 30 beta sandwich" evidence="7">
    <location>
        <begin position="417"/>
        <end position="478"/>
    </location>
</feature>
<dbReference type="Proteomes" id="UP000182229">
    <property type="component" value="Unassembled WGS sequence"/>
</dbReference>
<dbReference type="InterPro" id="IPR013780">
    <property type="entry name" value="Glyco_hydro_b"/>
</dbReference>
<evidence type="ECO:0000256" key="1">
    <source>
        <dbReference type="ARBA" id="ARBA00005382"/>
    </source>
</evidence>
<evidence type="ECO:0000256" key="4">
    <source>
        <dbReference type="RuleBase" id="RU361188"/>
    </source>
</evidence>
<protein>
    <submittedName>
        <fullName evidence="8">Glycosyl hydrolase</fullName>
    </submittedName>
</protein>
<feature type="signal peptide" evidence="5">
    <location>
        <begin position="1"/>
        <end position="28"/>
    </location>
</feature>
<evidence type="ECO:0000256" key="2">
    <source>
        <dbReference type="ARBA" id="ARBA00022729"/>
    </source>
</evidence>
<evidence type="ECO:0000259" key="6">
    <source>
        <dbReference type="Pfam" id="PF02055"/>
    </source>
</evidence>
<dbReference type="Gene3D" id="2.60.40.1180">
    <property type="entry name" value="Golgi alpha-mannosidase II"/>
    <property type="match status" value="1"/>
</dbReference>
<dbReference type="SUPFAM" id="SSF51445">
    <property type="entry name" value="(Trans)glycosidases"/>
    <property type="match status" value="1"/>
</dbReference>
<dbReference type="PANTHER" id="PTHR11069:SF23">
    <property type="entry name" value="LYSOSOMAL ACID GLUCOSYLCERAMIDASE"/>
    <property type="match status" value="1"/>
</dbReference>
<keyword evidence="3 4" id="KW-0378">Hydrolase</keyword>
<keyword evidence="9" id="KW-1185">Reference proteome</keyword>
<dbReference type="GO" id="GO:0004348">
    <property type="term" value="F:glucosylceramidase activity"/>
    <property type="evidence" value="ECO:0007669"/>
    <property type="project" value="InterPro"/>
</dbReference>
<evidence type="ECO:0000313" key="8">
    <source>
        <dbReference type="EMBL" id="OJH42491.1"/>
    </source>
</evidence>
<gene>
    <name evidence="8" type="ORF">BON30_04670</name>
</gene>
<keyword evidence="4" id="KW-0326">Glycosidase</keyword>
<dbReference type="Pfam" id="PF02055">
    <property type="entry name" value="Glyco_hydro_30"/>
    <property type="match status" value="1"/>
</dbReference>
<comment type="caution">
    <text evidence="8">The sequence shown here is derived from an EMBL/GenBank/DDBJ whole genome shotgun (WGS) entry which is preliminary data.</text>
</comment>
<dbReference type="OrthoDB" id="9806701at2"/>
<dbReference type="Gene3D" id="2.60.120.260">
    <property type="entry name" value="Galactose-binding domain-like"/>
    <property type="match status" value="1"/>
</dbReference>
<dbReference type="Gene3D" id="3.20.20.80">
    <property type="entry name" value="Glycosidases"/>
    <property type="match status" value="1"/>
</dbReference>
<evidence type="ECO:0000256" key="5">
    <source>
        <dbReference type="SAM" id="SignalP"/>
    </source>
</evidence>
<dbReference type="InterPro" id="IPR017853">
    <property type="entry name" value="GH"/>
</dbReference>
<dbReference type="GO" id="GO:0016020">
    <property type="term" value="C:membrane"/>
    <property type="evidence" value="ECO:0007669"/>
    <property type="project" value="GOC"/>
</dbReference>
<dbReference type="InterPro" id="IPR033453">
    <property type="entry name" value="Glyco_hydro_30_TIM-barrel"/>
</dbReference>
<dbReference type="EMBL" id="MPIN01000001">
    <property type="protein sequence ID" value="OJH42491.1"/>
    <property type="molecule type" value="Genomic_DNA"/>
</dbReference>
<evidence type="ECO:0000259" key="7">
    <source>
        <dbReference type="Pfam" id="PF17189"/>
    </source>
</evidence>